<evidence type="ECO:0000256" key="6">
    <source>
        <dbReference type="ARBA" id="ARBA00023180"/>
    </source>
</evidence>
<dbReference type="SMART" id="SM00211">
    <property type="entry name" value="TY"/>
    <property type="match status" value="2"/>
</dbReference>
<dbReference type="GeneTree" id="ENSGT00390000018436"/>
<proteinExistence type="predicted"/>
<dbReference type="InterPro" id="IPR000716">
    <property type="entry name" value="Thyroglobulin_1"/>
</dbReference>
<feature type="compositionally biased region" description="Low complexity" evidence="8">
    <location>
        <begin position="361"/>
        <end position="376"/>
    </location>
</feature>
<feature type="disulfide bond" evidence="7">
    <location>
        <begin position="139"/>
        <end position="159"/>
    </location>
</feature>
<feature type="signal peptide" evidence="9">
    <location>
        <begin position="1"/>
        <end position="22"/>
    </location>
</feature>
<dbReference type="Pfam" id="PF00086">
    <property type="entry name" value="Thyroglobulin_1"/>
    <property type="match status" value="2"/>
</dbReference>
<dbReference type="GO" id="GO:0005615">
    <property type="term" value="C:extracellular space"/>
    <property type="evidence" value="ECO:0007669"/>
    <property type="project" value="TreeGrafter"/>
</dbReference>
<evidence type="ECO:0000256" key="8">
    <source>
        <dbReference type="SAM" id="MobiDB-lite"/>
    </source>
</evidence>
<comment type="caution">
    <text evidence="7">Lacks conserved residue(s) required for the propagation of feature annotation.</text>
</comment>
<evidence type="ECO:0000313" key="11">
    <source>
        <dbReference type="Ensembl" id="ENSAOCP00000029504.2"/>
    </source>
</evidence>
<dbReference type="SMART" id="SM00280">
    <property type="entry name" value="KAZAL"/>
    <property type="match status" value="1"/>
</dbReference>
<feature type="compositionally biased region" description="Basic and acidic residues" evidence="8">
    <location>
        <begin position="299"/>
        <end position="308"/>
    </location>
</feature>
<dbReference type="GO" id="GO:0005509">
    <property type="term" value="F:calcium ion binding"/>
    <property type="evidence" value="ECO:0007669"/>
    <property type="project" value="InterPro"/>
</dbReference>
<accession>A0A3Q1CVA7</accession>
<dbReference type="InterPro" id="IPR002350">
    <property type="entry name" value="Kazal_dom"/>
</dbReference>
<dbReference type="InterPro" id="IPR036058">
    <property type="entry name" value="Kazal_dom_sf"/>
</dbReference>
<dbReference type="GO" id="GO:0030198">
    <property type="term" value="P:extracellular matrix organization"/>
    <property type="evidence" value="ECO:0007669"/>
    <property type="project" value="TreeGrafter"/>
</dbReference>
<dbReference type="PROSITE" id="PS00484">
    <property type="entry name" value="THYROGLOBULIN_1_1"/>
    <property type="match status" value="1"/>
</dbReference>
<dbReference type="Gene3D" id="1.10.238.10">
    <property type="entry name" value="EF-hand"/>
    <property type="match status" value="1"/>
</dbReference>
<dbReference type="FunFam" id="4.10.800.10:FF:000004">
    <property type="entry name" value="SPARC-related modular calcium-binding protein 1"/>
    <property type="match status" value="1"/>
</dbReference>
<dbReference type="InterPro" id="IPR036857">
    <property type="entry name" value="Thyroglobulin_1_sf"/>
</dbReference>
<evidence type="ECO:0000256" key="3">
    <source>
        <dbReference type="ARBA" id="ARBA00022729"/>
    </source>
</evidence>
<dbReference type="PROSITE" id="PS51162">
    <property type="entry name" value="THYROGLOBULIN_1_2"/>
    <property type="match status" value="2"/>
</dbReference>
<dbReference type="KEGG" id="aoce:111582788"/>
<dbReference type="RefSeq" id="XP_035813746.2">
    <property type="nucleotide sequence ID" value="XM_035957853.2"/>
</dbReference>
<dbReference type="Gene3D" id="3.30.60.30">
    <property type="match status" value="1"/>
</dbReference>
<dbReference type="STRING" id="80972.ENSAOCP00000029504"/>
<reference evidence="11" key="2">
    <citation type="submission" date="2025-08" db="UniProtKB">
        <authorList>
            <consortium name="Ensembl"/>
        </authorList>
    </citation>
    <scope>IDENTIFICATION</scope>
</reference>
<feature type="disulfide bond" evidence="7">
    <location>
        <begin position="130"/>
        <end position="137"/>
    </location>
</feature>
<reference evidence="11 12" key="1">
    <citation type="submission" date="2022-01" db="EMBL/GenBank/DDBJ databases">
        <title>A chromosome-scale genome assembly of the false clownfish, Amphiprion ocellaris.</title>
        <authorList>
            <person name="Ryu T."/>
        </authorList>
    </citation>
    <scope>NUCLEOTIDE SEQUENCE [LARGE SCALE GENOMIC DNA]</scope>
</reference>
<dbReference type="Pfam" id="PF10591">
    <property type="entry name" value="SPARC_Ca_bdg"/>
    <property type="match status" value="1"/>
</dbReference>
<keyword evidence="3 9" id="KW-0732">Signal</keyword>
<dbReference type="AlphaFoldDB" id="A0A3Q1CVA7"/>
<evidence type="ECO:0000256" key="7">
    <source>
        <dbReference type="PROSITE-ProRule" id="PRU00500"/>
    </source>
</evidence>
<keyword evidence="2" id="KW-0964">Secreted</keyword>
<dbReference type="InterPro" id="IPR019577">
    <property type="entry name" value="SPARC/Testican_Ca-bd-dom"/>
</dbReference>
<feature type="region of interest" description="Disordered" evidence="8">
    <location>
        <begin position="280"/>
        <end position="312"/>
    </location>
</feature>
<dbReference type="CDD" id="cd00191">
    <property type="entry name" value="TY"/>
    <property type="match status" value="2"/>
</dbReference>
<dbReference type="GO" id="GO:0005604">
    <property type="term" value="C:basement membrane"/>
    <property type="evidence" value="ECO:0007669"/>
    <property type="project" value="TreeGrafter"/>
</dbReference>
<dbReference type="Pfam" id="PF07648">
    <property type="entry name" value="Kazal_2"/>
    <property type="match status" value="1"/>
</dbReference>
<evidence type="ECO:0000259" key="10">
    <source>
        <dbReference type="PROSITE" id="PS51162"/>
    </source>
</evidence>
<name>A0A3Q1CVA7_AMPOC</name>
<evidence type="ECO:0000256" key="4">
    <source>
        <dbReference type="ARBA" id="ARBA00022737"/>
    </source>
</evidence>
<organism evidence="11 12">
    <name type="scientific">Amphiprion ocellaris</name>
    <name type="common">Clown anemonefish</name>
    <dbReference type="NCBI Taxonomy" id="80972"/>
    <lineage>
        <taxon>Eukaryota</taxon>
        <taxon>Metazoa</taxon>
        <taxon>Chordata</taxon>
        <taxon>Craniata</taxon>
        <taxon>Vertebrata</taxon>
        <taxon>Euteleostomi</taxon>
        <taxon>Actinopterygii</taxon>
        <taxon>Neopterygii</taxon>
        <taxon>Teleostei</taxon>
        <taxon>Neoteleostei</taxon>
        <taxon>Acanthomorphata</taxon>
        <taxon>Ovalentaria</taxon>
        <taxon>Pomacentridae</taxon>
        <taxon>Amphiprion</taxon>
    </lineage>
</organism>
<dbReference type="GO" id="GO:0008201">
    <property type="term" value="F:heparin binding"/>
    <property type="evidence" value="ECO:0007669"/>
    <property type="project" value="TreeGrafter"/>
</dbReference>
<reference evidence="11" key="3">
    <citation type="submission" date="2025-09" db="UniProtKB">
        <authorList>
            <consortium name="Ensembl"/>
        </authorList>
    </citation>
    <scope>IDENTIFICATION</scope>
</reference>
<keyword evidence="4" id="KW-0677">Repeat</keyword>
<feature type="region of interest" description="Disordered" evidence="8">
    <location>
        <begin position="335"/>
        <end position="380"/>
    </location>
</feature>
<feature type="domain" description="Thyroglobulin type-1" evidence="10">
    <location>
        <begin position="88"/>
        <end position="159"/>
    </location>
</feature>
<dbReference type="PANTHER" id="PTHR12352">
    <property type="entry name" value="SECRETED MODULAR CALCIUM-BINDING PROTEIN"/>
    <property type="match status" value="1"/>
</dbReference>
<comment type="subcellular location">
    <subcellularLocation>
        <location evidence="1">Secreted</location>
        <location evidence="1">Extracellular space</location>
        <location evidence="1">Extracellular matrix</location>
    </subcellularLocation>
</comment>
<dbReference type="Ensembl" id="ENSAOCT00000023665.2">
    <property type="protein sequence ID" value="ENSAOCP00000029504.2"/>
    <property type="gene ID" value="ENSAOCG00000019845.2"/>
</dbReference>
<dbReference type="InterPro" id="IPR011992">
    <property type="entry name" value="EF-hand-dom_pair"/>
</dbReference>
<evidence type="ECO:0000256" key="5">
    <source>
        <dbReference type="ARBA" id="ARBA00023157"/>
    </source>
</evidence>
<dbReference type="GeneID" id="111582788"/>
<feature type="compositionally biased region" description="Low complexity" evidence="8">
    <location>
        <begin position="339"/>
        <end position="353"/>
    </location>
</feature>
<keyword evidence="5 7" id="KW-1015">Disulfide bond</keyword>
<dbReference type="Gene3D" id="4.10.800.10">
    <property type="entry name" value="Thyroglobulin type-1"/>
    <property type="match status" value="2"/>
</dbReference>
<feature type="chain" id="PRO_5043590634" description="Thyroglobulin type-1 domain-containing protein" evidence="9">
    <location>
        <begin position="23"/>
        <end position="451"/>
    </location>
</feature>
<dbReference type="CDD" id="cd00104">
    <property type="entry name" value="KAZAL_FS"/>
    <property type="match status" value="1"/>
</dbReference>
<evidence type="ECO:0000256" key="9">
    <source>
        <dbReference type="SAM" id="SignalP"/>
    </source>
</evidence>
<protein>
    <recommendedName>
        <fullName evidence="10">Thyroglobulin type-1 domain-containing protein</fullName>
    </recommendedName>
</protein>
<dbReference type="GO" id="GO:0050840">
    <property type="term" value="F:extracellular matrix binding"/>
    <property type="evidence" value="ECO:0007669"/>
    <property type="project" value="TreeGrafter"/>
</dbReference>
<evidence type="ECO:0000256" key="2">
    <source>
        <dbReference type="ARBA" id="ARBA00022525"/>
    </source>
</evidence>
<dbReference type="OMA" id="SPVQCHT"/>
<keyword evidence="12" id="KW-1185">Reference proteome</keyword>
<sequence length="451" mass="49651">MLALTFTCRALLLFLLTESVQTDRKPPFLITENMWPRGCVLDCHRGRHRAVCGSNGRLYKSLCAFQRAQCINTQLRLAPQTHCSDPVQTKCQLVRSQVLEARTLSSSFSPSSAVFVPECSSEGHFLPTQCHNQTGYCWCSMPDGKPVSGTTVLHVVPNCTDLITKLVQHTDTDSAAIEDEANEPLPTLDPKKPAELTAPPFWVTILMNSEPKSNRSVRRPTDSPLTCERERSSLLSEIRSAFQDERFIPECTADGRYSPVQCHSATGYCWCVRVDSGRPLPGTSARNRIPDCTGAGEAPTDRKYKDKPLPGCPGARKKQFLKSLVRALQLEAEHAGTLSPHQASNSSPSTSPSSAPPSSPPSSSSSSLDVAASAAPEAEDSSGPEAVLRWFFIQLDVDSSGVLSEREARPLRQFLRRRLKPRRCAKKFAQYCDRDGDRGLTMEELKTCLNL</sequence>
<dbReference type="InterPro" id="IPR051950">
    <property type="entry name" value="Dev_reg/Prot_inhib"/>
</dbReference>
<dbReference type="Proteomes" id="UP001501940">
    <property type="component" value="Chromosome 7"/>
</dbReference>
<evidence type="ECO:0000256" key="1">
    <source>
        <dbReference type="ARBA" id="ARBA00004498"/>
    </source>
</evidence>
<feature type="domain" description="Thyroglobulin type-1" evidence="10">
    <location>
        <begin position="224"/>
        <end position="292"/>
    </location>
</feature>
<dbReference type="PANTHER" id="PTHR12352:SF13">
    <property type="entry name" value="SPARC-RELATED MODULAR CALCIUM-BINDING PROTEIN 1"/>
    <property type="match status" value="1"/>
</dbReference>
<dbReference type="CDD" id="cd16234">
    <property type="entry name" value="EFh_SPARC_SMOC"/>
    <property type="match status" value="1"/>
</dbReference>
<keyword evidence="6" id="KW-0325">Glycoprotein</keyword>
<dbReference type="SUPFAM" id="SSF57610">
    <property type="entry name" value="Thyroglobulin type-1 domain"/>
    <property type="match status" value="2"/>
</dbReference>
<dbReference type="SUPFAM" id="SSF100895">
    <property type="entry name" value="Kazal-type serine protease inhibitors"/>
    <property type="match status" value="1"/>
</dbReference>
<dbReference type="SUPFAM" id="SSF47473">
    <property type="entry name" value="EF-hand"/>
    <property type="match status" value="1"/>
</dbReference>
<feature type="disulfide bond" evidence="7">
    <location>
        <begin position="262"/>
        <end position="269"/>
    </location>
</feature>
<evidence type="ECO:0000313" key="12">
    <source>
        <dbReference type="Proteomes" id="UP001501940"/>
    </source>
</evidence>